<dbReference type="EMBL" id="JAINZW010000010">
    <property type="protein sequence ID" value="MBZ4040677.1"/>
    <property type="molecule type" value="Genomic_DNA"/>
</dbReference>
<dbReference type="RefSeq" id="WP_223677135.1">
    <property type="nucleotide sequence ID" value="NZ_JAINZW010000010.1"/>
</dbReference>
<keyword evidence="2" id="KW-1185">Reference proteome</keyword>
<gene>
    <name evidence="1" type="ORF">K6753_14160</name>
</gene>
<evidence type="ECO:0000313" key="1">
    <source>
        <dbReference type="EMBL" id="MBZ4040677.1"/>
    </source>
</evidence>
<proteinExistence type="predicted"/>
<accession>A0ABS7T9X4</accession>
<reference evidence="1 2" key="1">
    <citation type="submission" date="2021-09" db="EMBL/GenBank/DDBJ databases">
        <title>Lysobacter sp. 13A isolated from the river sediment.</title>
        <authorList>
            <person name="Liu H."/>
            <person name="Li S."/>
            <person name="Mao S."/>
        </authorList>
    </citation>
    <scope>NUCLEOTIDE SEQUENCE [LARGE SCALE GENOMIC DNA]</scope>
    <source>
        <strain evidence="1 2">13A</strain>
    </source>
</reference>
<protein>
    <recommendedName>
        <fullName evidence="3">Flagellar protein FliT</fullName>
    </recommendedName>
</protein>
<sequence length="89" mass="9418">MIPALPTDAIRASLDAGDWDAAATLMRDHEVELRKAIATEGGDRSALLALLHAQQAFLAELTATRDETAAAMGRLGRDKRGVQAYLASG</sequence>
<evidence type="ECO:0000313" key="2">
    <source>
        <dbReference type="Proteomes" id="UP001430954"/>
    </source>
</evidence>
<comment type="caution">
    <text evidence="1">The sequence shown here is derived from an EMBL/GenBank/DDBJ whole genome shotgun (WGS) entry which is preliminary data.</text>
</comment>
<organism evidence="1 2">
    <name type="scientific">Novilysobacter selenitireducens</name>
    <dbReference type="NCBI Taxonomy" id="2872639"/>
    <lineage>
        <taxon>Bacteria</taxon>
        <taxon>Pseudomonadati</taxon>
        <taxon>Pseudomonadota</taxon>
        <taxon>Gammaproteobacteria</taxon>
        <taxon>Lysobacterales</taxon>
        <taxon>Lysobacteraceae</taxon>
        <taxon>Novilysobacter</taxon>
    </lineage>
</organism>
<evidence type="ECO:0008006" key="3">
    <source>
        <dbReference type="Google" id="ProtNLM"/>
    </source>
</evidence>
<dbReference type="Proteomes" id="UP001430954">
    <property type="component" value="Unassembled WGS sequence"/>
</dbReference>
<name>A0ABS7T9X4_9GAMM</name>